<sequence length="127" mass="13386">MLAPAAGVVVTAVDTVPDHPAGTLPAASDWGNQVVIDHGTGEFSVLMHLKQGSVPVRLGARVVAGAVVGACGNSGRVTHPALHYDLLTHAAEGRDTRSLPAQFLDYAANGRPVARGEPRRWQRIRPR</sequence>
<dbReference type="PANTHER" id="PTHR21666:SF290">
    <property type="entry name" value="PEPTIDASE M23 DOMAIN PROTEIN"/>
    <property type="match status" value="1"/>
</dbReference>
<dbReference type="Pfam" id="PF01551">
    <property type="entry name" value="Peptidase_M23"/>
    <property type="match status" value="1"/>
</dbReference>
<dbReference type="InterPro" id="IPR016047">
    <property type="entry name" value="M23ase_b-sheet_dom"/>
</dbReference>
<accession>A0A6J4KUN5</accession>
<name>A0A6J4KUN5_9BACT</name>
<organism evidence="2">
    <name type="scientific">uncultured Gemmatimonadaceae bacterium</name>
    <dbReference type="NCBI Taxonomy" id="246130"/>
    <lineage>
        <taxon>Bacteria</taxon>
        <taxon>Pseudomonadati</taxon>
        <taxon>Gemmatimonadota</taxon>
        <taxon>Gemmatimonadia</taxon>
        <taxon>Gemmatimonadales</taxon>
        <taxon>Gemmatimonadaceae</taxon>
        <taxon>environmental samples</taxon>
    </lineage>
</organism>
<feature type="domain" description="M23ase beta-sheet core" evidence="1">
    <location>
        <begin position="2"/>
        <end position="88"/>
    </location>
</feature>
<dbReference type="SUPFAM" id="SSF51261">
    <property type="entry name" value="Duplicated hybrid motif"/>
    <property type="match status" value="1"/>
</dbReference>
<gene>
    <name evidence="2" type="ORF">AVDCRST_MAG40-1228</name>
</gene>
<dbReference type="Gene3D" id="2.70.70.10">
    <property type="entry name" value="Glucose Permease (Domain IIA)"/>
    <property type="match status" value="1"/>
</dbReference>
<evidence type="ECO:0000313" key="2">
    <source>
        <dbReference type="EMBL" id="CAA9315837.1"/>
    </source>
</evidence>
<dbReference type="CDD" id="cd12797">
    <property type="entry name" value="M23_peptidase"/>
    <property type="match status" value="1"/>
</dbReference>
<dbReference type="AlphaFoldDB" id="A0A6J4KUN5"/>
<dbReference type="InterPro" id="IPR050570">
    <property type="entry name" value="Cell_wall_metabolism_enzyme"/>
</dbReference>
<dbReference type="GO" id="GO:0004222">
    <property type="term" value="F:metalloendopeptidase activity"/>
    <property type="evidence" value="ECO:0007669"/>
    <property type="project" value="TreeGrafter"/>
</dbReference>
<reference evidence="2" key="1">
    <citation type="submission" date="2020-02" db="EMBL/GenBank/DDBJ databases">
        <authorList>
            <person name="Meier V. D."/>
        </authorList>
    </citation>
    <scope>NUCLEOTIDE SEQUENCE</scope>
    <source>
        <strain evidence="2">AVDCRST_MAG40</strain>
    </source>
</reference>
<proteinExistence type="predicted"/>
<evidence type="ECO:0000259" key="1">
    <source>
        <dbReference type="Pfam" id="PF01551"/>
    </source>
</evidence>
<protein>
    <recommendedName>
        <fullName evidence="1">M23ase beta-sheet core domain-containing protein</fullName>
    </recommendedName>
</protein>
<dbReference type="EMBL" id="CADCTX010000374">
    <property type="protein sequence ID" value="CAA9315837.1"/>
    <property type="molecule type" value="Genomic_DNA"/>
</dbReference>
<dbReference type="PANTHER" id="PTHR21666">
    <property type="entry name" value="PEPTIDASE-RELATED"/>
    <property type="match status" value="1"/>
</dbReference>
<dbReference type="InterPro" id="IPR011055">
    <property type="entry name" value="Dup_hybrid_motif"/>
</dbReference>